<evidence type="ECO:0000313" key="5">
    <source>
        <dbReference type="Proteomes" id="UP000249645"/>
    </source>
</evidence>
<dbReference type="AlphaFoldDB" id="A0A2W5F187"/>
<dbReference type="GO" id="GO:0004045">
    <property type="term" value="F:peptidyl-tRNA hydrolase activity"/>
    <property type="evidence" value="ECO:0007669"/>
    <property type="project" value="TreeGrafter"/>
</dbReference>
<evidence type="ECO:0000256" key="2">
    <source>
        <dbReference type="SAM" id="MobiDB-lite"/>
    </source>
</evidence>
<dbReference type="PANTHER" id="PTHR47814">
    <property type="entry name" value="PEPTIDYL-TRNA HYDROLASE ARFB"/>
    <property type="match status" value="1"/>
</dbReference>
<reference evidence="4 5" key="1">
    <citation type="submission" date="2017-11" db="EMBL/GenBank/DDBJ databases">
        <title>Infants hospitalized years apart are colonized by the same room-sourced microbial strains.</title>
        <authorList>
            <person name="Brooks B."/>
            <person name="Olm M.R."/>
            <person name="Firek B.A."/>
            <person name="Baker R."/>
            <person name="Thomas B.C."/>
            <person name="Morowitz M.J."/>
            <person name="Banfield J.F."/>
        </authorList>
    </citation>
    <scope>NUCLEOTIDE SEQUENCE [LARGE SCALE GENOMIC DNA]</scope>
    <source>
        <strain evidence="4">S2_009_000_R2_76</strain>
    </source>
</reference>
<dbReference type="InterPro" id="IPR000352">
    <property type="entry name" value="Pep_chain_release_fac_I"/>
</dbReference>
<dbReference type="PROSITE" id="PS00745">
    <property type="entry name" value="RF_PROK_I"/>
    <property type="match status" value="1"/>
</dbReference>
<dbReference type="Pfam" id="PF00472">
    <property type="entry name" value="RF-1"/>
    <property type="match status" value="1"/>
</dbReference>
<name>A0A2W5F187_9SPHI</name>
<dbReference type="Proteomes" id="UP000249645">
    <property type="component" value="Unassembled WGS sequence"/>
</dbReference>
<dbReference type="PANTHER" id="PTHR47814:SF1">
    <property type="entry name" value="PEPTIDYL-TRNA HYDROLASE ARFB"/>
    <property type="match status" value="1"/>
</dbReference>
<protein>
    <submittedName>
        <fullName evidence="4">Aminoacyl-tRNA hydrolase</fullName>
    </submittedName>
</protein>
<sequence>MEWDKNIDKEIVYKTFRSGGKGGQNVNKVETAVEARWDLNASSTFNVVEKMRIWKNIPGYLTEAGILITRSQQARTQLENKWIAAENLRNLIQKGLHVAKPRIATKPSKASKEKRLDNKKRQSELKANRRKW</sequence>
<dbReference type="GO" id="GO:0072344">
    <property type="term" value="P:rescue of stalled ribosome"/>
    <property type="evidence" value="ECO:0007669"/>
    <property type="project" value="TreeGrafter"/>
</dbReference>
<feature type="region of interest" description="Disordered" evidence="2">
    <location>
        <begin position="100"/>
        <end position="132"/>
    </location>
</feature>
<evidence type="ECO:0000313" key="4">
    <source>
        <dbReference type="EMBL" id="PZP47360.1"/>
    </source>
</evidence>
<accession>A0A2W5F187</accession>
<dbReference type="NCBIfam" id="NF006718">
    <property type="entry name" value="PRK09256.1"/>
    <property type="match status" value="1"/>
</dbReference>
<dbReference type="GO" id="GO:0003747">
    <property type="term" value="F:translation release factor activity"/>
    <property type="evidence" value="ECO:0007669"/>
    <property type="project" value="InterPro"/>
</dbReference>
<proteinExistence type="inferred from homology"/>
<dbReference type="SUPFAM" id="SSF75620">
    <property type="entry name" value="Release factor"/>
    <property type="match status" value="1"/>
</dbReference>
<feature type="domain" description="Prokaryotic-type class I peptide chain release factors" evidence="3">
    <location>
        <begin position="17"/>
        <end position="33"/>
    </location>
</feature>
<dbReference type="Gene3D" id="3.30.160.20">
    <property type="match status" value="1"/>
</dbReference>
<gene>
    <name evidence="4" type="ORF">DI598_11075</name>
</gene>
<comment type="caution">
    <text evidence="4">The sequence shown here is derived from an EMBL/GenBank/DDBJ whole genome shotgun (WGS) entry which is preliminary data.</text>
</comment>
<organism evidence="4 5">
    <name type="scientific">Pseudopedobacter saltans</name>
    <dbReference type="NCBI Taxonomy" id="151895"/>
    <lineage>
        <taxon>Bacteria</taxon>
        <taxon>Pseudomonadati</taxon>
        <taxon>Bacteroidota</taxon>
        <taxon>Sphingobacteriia</taxon>
        <taxon>Sphingobacteriales</taxon>
        <taxon>Sphingobacteriaceae</taxon>
        <taxon>Pseudopedobacter</taxon>
    </lineage>
</organism>
<dbReference type="InterPro" id="IPR045853">
    <property type="entry name" value="Pep_chain_release_fac_I_sf"/>
</dbReference>
<comment type="similarity">
    <text evidence="1">Belongs to the prokaryotic/mitochondrial release factor family.</text>
</comment>
<feature type="compositionally biased region" description="Basic and acidic residues" evidence="2">
    <location>
        <begin position="110"/>
        <end position="132"/>
    </location>
</feature>
<keyword evidence="4" id="KW-0378">Hydrolase</keyword>
<evidence type="ECO:0000259" key="3">
    <source>
        <dbReference type="PROSITE" id="PS00745"/>
    </source>
</evidence>
<evidence type="ECO:0000256" key="1">
    <source>
        <dbReference type="ARBA" id="ARBA00010835"/>
    </source>
</evidence>
<dbReference type="GO" id="GO:0043022">
    <property type="term" value="F:ribosome binding"/>
    <property type="evidence" value="ECO:0007669"/>
    <property type="project" value="TreeGrafter"/>
</dbReference>
<dbReference type="EMBL" id="QFOI01000195">
    <property type="protein sequence ID" value="PZP47360.1"/>
    <property type="molecule type" value="Genomic_DNA"/>
</dbReference>